<reference evidence="1 2" key="1">
    <citation type="submission" date="2018-01" db="EMBL/GenBank/DDBJ databases">
        <title>Lactibacter flavus gen. nov., sp. nov., a novel bacterium of the family Propionibacteriaceae isolated from raw milk and dairy products.</title>
        <authorList>
            <person name="Wenning M."/>
            <person name="Breitenwieser F."/>
            <person name="Huptas C."/>
            <person name="von Neubeck M."/>
            <person name="Busse H.-J."/>
            <person name="Scherer S."/>
        </authorList>
    </citation>
    <scope>NUCLEOTIDE SEQUENCE [LARGE SCALE GENOMIC DNA]</scope>
    <source>
        <strain evidence="1 2">VG341</strain>
    </source>
</reference>
<proteinExistence type="predicted"/>
<gene>
    <name evidence="1" type="ORF">C1706_05310</name>
</gene>
<sequence>MDAMVARYLISYPCQDACGTVETDERVDGAPVYRCPGCDSEWFELHERTVAAPGPSDPQRGSAPTAP</sequence>
<accession>A0A4Q2EIX6</accession>
<dbReference type="AlphaFoldDB" id="A0A4Q2EIX6"/>
<comment type="caution">
    <text evidence="1">The sequence shown here is derived from an EMBL/GenBank/DDBJ whole genome shotgun (WGS) entry which is preliminary data.</text>
</comment>
<dbReference type="EMBL" id="PPCV01000003">
    <property type="protein sequence ID" value="RXW32582.1"/>
    <property type="molecule type" value="Genomic_DNA"/>
</dbReference>
<evidence type="ECO:0000313" key="1">
    <source>
        <dbReference type="EMBL" id="RXW32582.1"/>
    </source>
</evidence>
<evidence type="ECO:0000313" key="2">
    <source>
        <dbReference type="Proteomes" id="UP000290624"/>
    </source>
</evidence>
<protein>
    <submittedName>
        <fullName evidence="1">Uncharacterized protein</fullName>
    </submittedName>
</protein>
<organism evidence="1 2">
    <name type="scientific">Propioniciclava flava</name>
    <dbReference type="NCBI Taxonomy" id="2072026"/>
    <lineage>
        <taxon>Bacteria</taxon>
        <taxon>Bacillati</taxon>
        <taxon>Actinomycetota</taxon>
        <taxon>Actinomycetes</taxon>
        <taxon>Propionibacteriales</taxon>
        <taxon>Propionibacteriaceae</taxon>
        <taxon>Propioniciclava</taxon>
    </lineage>
</organism>
<dbReference type="Proteomes" id="UP000290624">
    <property type="component" value="Unassembled WGS sequence"/>
</dbReference>
<name>A0A4Q2EIX6_9ACTN</name>
<keyword evidence="2" id="KW-1185">Reference proteome</keyword>